<keyword evidence="6" id="KW-0472">Membrane</keyword>
<keyword evidence="6" id="KW-1133">Transmembrane helix</keyword>
<gene>
    <name evidence="8" type="ORF">Phou_062740</name>
</gene>
<dbReference type="RefSeq" id="WP_173062156.1">
    <property type="nucleotide sequence ID" value="NZ_BAABGO010000074.1"/>
</dbReference>
<dbReference type="Gene3D" id="3.40.50.410">
    <property type="entry name" value="von Willebrand factor, type A domain"/>
    <property type="match status" value="1"/>
</dbReference>
<evidence type="ECO:0000256" key="5">
    <source>
        <dbReference type="SAM" id="MobiDB-lite"/>
    </source>
</evidence>
<name>A0A6V8KE65_9ACTN</name>
<feature type="compositionally biased region" description="Acidic residues" evidence="5">
    <location>
        <begin position="150"/>
        <end position="163"/>
    </location>
</feature>
<feature type="compositionally biased region" description="Basic and acidic residues" evidence="5">
    <location>
        <begin position="545"/>
        <end position="555"/>
    </location>
</feature>
<dbReference type="InterPro" id="IPR036465">
    <property type="entry name" value="vWFA_dom_sf"/>
</dbReference>
<dbReference type="InterPro" id="IPR002035">
    <property type="entry name" value="VWF_A"/>
</dbReference>
<evidence type="ECO:0000256" key="3">
    <source>
        <dbReference type="ARBA" id="ARBA00022729"/>
    </source>
</evidence>
<dbReference type="SMART" id="SM00327">
    <property type="entry name" value="VWA"/>
    <property type="match status" value="1"/>
</dbReference>
<dbReference type="PROSITE" id="PS50234">
    <property type="entry name" value="VWFA"/>
    <property type="match status" value="1"/>
</dbReference>
<feature type="compositionally biased region" description="Acidic residues" evidence="5">
    <location>
        <begin position="571"/>
        <end position="581"/>
    </location>
</feature>
<dbReference type="Proteomes" id="UP000482800">
    <property type="component" value="Unassembled WGS sequence"/>
</dbReference>
<feature type="region of interest" description="Disordered" evidence="5">
    <location>
        <begin position="101"/>
        <end position="230"/>
    </location>
</feature>
<accession>A0A6V8KE65</accession>
<reference evidence="8 9" key="2">
    <citation type="submission" date="2020-03" db="EMBL/GenBank/DDBJ databases">
        <authorList>
            <person name="Ichikawa N."/>
            <person name="Kimura A."/>
            <person name="Kitahashi Y."/>
            <person name="Uohara A."/>
        </authorList>
    </citation>
    <scope>NUCLEOTIDE SEQUENCE [LARGE SCALE GENOMIC DNA]</scope>
    <source>
        <strain evidence="8 9">NBRC 108639</strain>
    </source>
</reference>
<dbReference type="GO" id="GO:0005509">
    <property type="term" value="F:calcium ion binding"/>
    <property type="evidence" value="ECO:0007669"/>
    <property type="project" value="InterPro"/>
</dbReference>
<dbReference type="Gene3D" id="4.10.1080.10">
    <property type="entry name" value="TSP type-3 repeat"/>
    <property type="match status" value="1"/>
</dbReference>
<evidence type="ECO:0000256" key="4">
    <source>
        <dbReference type="ARBA" id="ARBA00022837"/>
    </source>
</evidence>
<dbReference type="CDD" id="cd00198">
    <property type="entry name" value="vWFA"/>
    <property type="match status" value="1"/>
</dbReference>
<feature type="compositionally biased region" description="Acidic residues" evidence="5">
    <location>
        <begin position="182"/>
        <end position="192"/>
    </location>
</feature>
<dbReference type="SUPFAM" id="SSF103647">
    <property type="entry name" value="TSP type-3 repeat"/>
    <property type="match status" value="1"/>
</dbReference>
<dbReference type="Pfam" id="PF18884">
    <property type="entry name" value="TSP3_bac"/>
    <property type="match status" value="6"/>
</dbReference>
<keyword evidence="6" id="KW-0812">Transmembrane</keyword>
<dbReference type="InterPro" id="IPR028974">
    <property type="entry name" value="TSP_type-3_rpt"/>
</dbReference>
<dbReference type="PANTHER" id="PTHR37467">
    <property type="entry name" value="EXPORTED CALCIUM-BINDING GLYCOPROTEIN-RELATED"/>
    <property type="match status" value="1"/>
</dbReference>
<dbReference type="AlphaFoldDB" id="A0A6V8KE65"/>
<keyword evidence="9" id="KW-1185">Reference proteome</keyword>
<feature type="domain" description="VWFA" evidence="7">
    <location>
        <begin position="368"/>
        <end position="531"/>
    </location>
</feature>
<feature type="region of interest" description="Disordered" evidence="5">
    <location>
        <begin position="595"/>
        <end position="659"/>
    </location>
</feature>
<feature type="transmembrane region" description="Helical" evidence="6">
    <location>
        <begin position="67"/>
        <end position="86"/>
    </location>
</feature>
<dbReference type="SUPFAM" id="SSF53300">
    <property type="entry name" value="vWA-like"/>
    <property type="match status" value="1"/>
</dbReference>
<feature type="compositionally biased region" description="Basic and acidic residues" evidence="5">
    <location>
        <begin position="208"/>
        <end position="230"/>
    </location>
</feature>
<evidence type="ECO:0000313" key="9">
    <source>
        <dbReference type="Proteomes" id="UP000482800"/>
    </source>
</evidence>
<feature type="region of interest" description="Disordered" evidence="5">
    <location>
        <begin position="532"/>
        <end position="583"/>
    </location>
</feature>
<dbReference type="Pfam" id="PF00092">
    <property type="entry name" value="VWA"/>
    <property type="match status" value="1"/>
</dbReference>
<proteinExistence type="predicted"/>
<comment type="caution">
    <text evidence="8">The sequence shown here is derived from an EMBL/GenBank/DDBJ whole genome shotgun (WGS) entry which is preliminary data.</text>
</comment>
<dbReference type="CDD" id="cd20742">
    <property type="entry name" value="FIX_vWA-like"/>
    <property type="match status" value="1"/>
</dbReference>
<evidence type="ECO:0000256" key="6">
    <source>
        <dbReference type="SAM" id="Phobius"/>
    </source>
</evidence>
<organism evidence="8 9">
    <name type="scientific">Phytohabitans houttuyneae</name>
    <dbReference type="NCBI Taxonomy" id="1076126"/>
    <lineage>
        <taxon>Bacteria</taxon>
        <taxon>Bacillati</taxon>
        <taxon>Actinomycetota</taxon>
        <taxon>Actinomycetes</taxon>
        <taxon>Micromonosporales</taxon>
        <taxon>Micromonosporaceae</taxon>
    </lineage>
</organism>
<feature type="transmembrane region" description="Helical" evidence="6">
    <location>
        <begin position="34"/>
        <end position="55"/>
    </location>
</feature>
<dbReference type="EMBL" id="BLPF01000002">
    <property type="protein sequence ID" value="GFJ82094.1"/>
    <property type="molecule type" value="Genomic_DNA"/>
</dbReference>
<evidence type="ECO:0000313" key="8">
    <source>
        <dbReference type="EMBL" id="GFJ82094.1"/>
    </source>
</evidence>
<protein>
    <recommendedName>
        <fullName evidence="7">VWFA domain-containing protein</fullName>
    </recommendedName>
</protein>
<dbReference type="InterPro" id="IPR059100">
    <property type="entry name" value="TSP3_bac"/>
</dbReference>
<keyword evidence="3" id="KW-0732">Signal</keyword>
<dbReference type="InterPro" id="IPR053180">
    <property type="entry name" value="Ca-binding_acidic-repeat"/>
</dbReference>
<dbReference type="PANTHER" id="PTHR37467:SF1">
    <property type="entry name" value="EXPORTED CALCIUM-BINDING GLYCOPROTEIN"/>
    <property type="match status" value="1"/>
</dbReference>
<sequence>MSAFTGLANQGLLAQAESGCLPLGPSINTDVTSSGSPVHGAFVLVAIVTLALAVFLGQRRGGRLKGLVTIVAVGALLLSLGGIASADVVAKPKGCVQAAGIQSDLDGDGLPDENEKRFGSDPQKADTDGDGLSDTEEVRTVTLPTKADSDGDGLGDAQDDTDQDSLSNLAEVRGATNPSDRDTDEDGLEDGAEPEHHTSPINPDTDGDGVKDGDEVKLGSDPLKAVKNEQHTVKIENKQLGASASVTGPAGAVLTAQIVSADTELRQVPGAVGAPVGVVSSGTLTSGTLTYKVAAASLPAGDLAVLHYDEKTGQLDRPLSQSVDRSTGIVSVTTKSFSPFVLVDIDEFEAVWKSELDLPRAGSKKNIAAMLALDSSGSMLDNDPQDLRKSAAKQFVDALVSGDLAGGVDFDSRVAGFQPLTSDFQVVKSFVDSIDSNGGTDIGVAVDAALDEMDRGSGTNRARIIVLLTDGDGSYTDSLTTRAANSKTIIYTVGLGSGVKDSLLQDIADKTGGKYFKIDDAGQLIDAYEDIAGDIGSPDSDGDGLSDKAEQDGWRTQRGAVFKTDAANADTDGDGLSDGEEAGAVVSSSWGKGYVAISDPTRQDTDADGIDDLAETPLGTSLWSADTDTDGLSDKQEYDFDSDPTNRNIDGDSYGDSDEYGKKLHPMEYDLTGSEATGAAIAGFVYGDWEWGARNIGRLNDAQLQSFQYLAGQFASGVAVIGDVRDFLTNAVQGDFGGAALSAAGLIPVVGDGAKVGKSVAKFARRGAQAAKAAYRYVYELPVSHSLKRKIAATAVGDAAKVLPKALEGGPARTVVYRGERGGKNVYVGITVDPARRQAQHGGKFDLIPISGELTRGEARAIEQSLIVRAGGPGSSGFLNKINSISPKHYYYEDAVEWGEAWLKAHNITYP</sequence>
<evidence type="ECO:0000256" key="2">
    <source>
        <dbReference type="ARBA" id="ARBA00022525"/>
    </source>
</evidence>
<feature type="compositionally biased region" description="Basic and acidic residues" evidence="5">
    <location>
        <begin position="113"/>
        <end position="127"/>
    </location>
</feature>
<evidence type="ECO:0000259" key="7">
    <source>
        <dbReference type="PROSITE" id="PS50234"/>
    </source>
</evidence>
<keyword evidence="2" id="KW-0964">Secreted</keyword>
<keyword evidence="4" id="KW-0106">Calcium</keyword>
<reference evidence="8 9" key="1">
    <citation type="submission" date="2020-03" db="EMBL/GenBank/DDBJ databases">
        <title>Whole genome shotgun sequence of Phytohabitans houttuyneae NBRC 108639.</title>
        <authorList>
            <person name="Komaki H."/>
            <person name="Tamura T."/>
        </authorList>
    </citation>
    <scope>NUCLEOTIDE SEQUENCE [LARGE SCALE GENOMIC DNA]</scope>
    <source>
        <strain evidence="8 9">NBRC 108639</strain>
    </source>
</reference>
<comment type="subcellular location">
    <subcellularLocation>
        <location evidence="1">Secreted</location>
    </subcellularLocation>
</comment>
<evidence type="ECO:0000256" key="1">
    <source>
        <dbReference type="ARBA" id="ARBA00004613"/>
    </source>
</evidence>